<sequence>MTNRPLLPNAAYVCAFLVCSALLLSCAQAVRADVNVTIRGTIVAPPSCVINGGSTLTVPFGDNLLTTRIDGIEYRRAVPYTVTCTGGPSNAMTLTLTGSGAAFDAQSLASNNPDLAIRLYINGASWPLNTSVKFTYPTLPVMEAVPVKKTNSTLKGGAFSAVATLVVAQQ</sequence>
<evidence type="ECO:0000259" key="2">
    <source>
        <dbReference type="Pfam" id="PF00419"/>
    </source>
</evidence>
<dbReference type="RefSeq" id="WP_047275310.1">
    <property type="nucleotide sequence ID" value="NZ_LCYZ01000003.1"/>
</dbReference>
<protein>
    <submittedName>
        <fullName evidence="3">Exported fimbrial protein</fullName>
    </submittedName>
</protein>
<dbReference type="InterPro" id="IPR036937">
    <property type="entry name" value="Adhesion_dom_fimbrial_sf"/>
</dbReference>
<dbReference type="AlphaFoldDB" id="A0AAX2H2S4"/>
<dbReference type="InterPro" id="IPR000259">
    <property type="entry name" value="Adhesion_dom_fimbrial"/>
</dbReference>
<dbReference type="PROSITE" id="PS51257">
    <property type="entry name" value="PROKAR_LIPOPROTEIN"/>
    <property type="match status" value="1"/>
</dbReference>
<feature type="chain" id="PRO_5043410320" evidence="1">
    <location>
        <begin position="33"/>
        <end position="170"/>
    </location>
</feature>
<evidence type="ECO:0000256" key="1">
    <source>
        <dbReference type="SAM" id="SignalP"/>
    </source>
</evidence>
<comment type="caution">
    <text evidence="3">The sequence shown here is derived from an EMBL/GenBank/DDBJ whole genome shotgun (WGS) entry which is preliminary data.</text>
</comment>
<dbReference type="InterPro" id="IPR008966">
    <property type="entry name" value="Adhesion_dom_sf"/>
</dbReference>
<evidence type="ECO:0000313" key="4">
    <source>
        <dbReference type="Proteomes" id="UP000219564"/>
    </source>
</evidence>
<gene>
    <name evidence="3" type="ORF">PLUA15_140087</name>
</gene>
<dbReference type="Proteomes" id="UP000219564">
    <property type="component" value="Unassembled WGS sequence"/>
</dbReference>
<organism evidence="3 4">
    <name type="scientific">Pseudomonas lundensis</name>
    <dbReference type="NCBI Taxonomy" id="86185"/>
    <lineage>
        <taxon>Bacteria</taxon>
        <taxon>Pseudomonadati</taxon>
        <taxon>Pseudomonadota</taxon>
        <taxon>Gammaproteobacteria</taxon>
        <taxon>Pseudomonadales</taxon>
        <taxon>Pseudomonadaceae</taxon>
        <taxon>Pseudomonas</taxon>
    </lineage>
</organism>
<feature type="domain" description="Fimbrial-type adhesion" evidence="2">
    <location>
        <begin position="37"/>
        <end position="167"/>
    </location>
</feature>
<proteinExistence type="predicted"/>
<dbReference type="SUPFAM" id="SSF49401">
    <property type="entry name" value="Bacterial adhesins"/>
    <property type="match status" value="1"/>
</dbReference>
<keyword evidence="1" id="KW-0732">Signal</keyword>
<accession>A0AAX2H2S4</accession>
<dbReference type="GO" id="GO:0009289">
    <property type="term" value="C:pilus"/>
    <property type="evidence" value="ECO:0007669"/>
    <property type="project" value="InterPro"/>
</dbReference>
<evidence type="ECO:0000313" key="3">
    <source>
        <dbReference type="EMBL" id="SOB49569.1"/>
    </source>
</evidence>
<dbReference type="Pfam" id="PF00419">
    <property type="entry name" value="Fimbrial"/>
    <property type="match status" value="1"/>
</dbReference>
<name>A0AAX2H2S4_9PSED</name>
<dbReference type="GO" id="GO:0007155">
    <property type="term" value="P:cell adhesion"/>
    <property type="evidence" value="ECO:0007669"/>
    <property type="project" value="InterPro"/>
</dbReference>
<reference evidence="3 4" key="1">
    <citation type="submission" date="2017-08" db="EMBL/GenBank/DDBJ databases">
        <authorList>
            <person name="Chaillou S."/>
        </authorList>
    </citation>
    <scope>NUCLEOTIDE SEQUENCE [LARGE SCALE GENOMIC DNA]</scope>
    <source>
        <strain evidence="3 4">MFPA15A1205</strain>
    </source>
</reference>
<dbReference type="EMBL" id="OBKZ01000006">
    <property type="protein sequence ID" value="SOB49569.1"/>
    <property type="molecule type" value="Genomic_DNA"/>
</dbReference>
<feature type="signal peptide" evidence="1">
    <location>
        <begin position="1"/>
        <end position="32"/>
    </location>
</feature>
<dbReference type="Gene3D" id="2.60.40.1090">
    <property type="entry name" value="Fimbrial-type adhesion domain"/>
    <property type="match status" value="1"/>
</dbReference>